<dbReference type="InterPro" id="IPR027469">
    <property type="entry name" value="Cation_efflux_TMD_sf"/>
</dbReference>
<keyword evidence="10" id="KW-1185">Reference proteome</keyword>
<organism evidence="9 10">
    <name type="scientific">Pararhizobium mangrovi</name>
    <dbReference type="NCBI Taxonomy" id="2590452"/>
    <lineage>
        <taxon>Bacteria</taxon>
        <taxon>Pseudomonadati</taxon>
        <taxon>Pseudomonadota</taxon>
        <taxon>Alphaproteobacteria</taxon>
        <taxon>Hyphomicrobiales</taxon>
        <taxon>Rhizobiaceae</taxon>
        <taxon>Rhizobium/Agrobacterium group</taxon>
        <taxon>Pararhizobium</taxon>
    </lineage>
</organism>
<dbReference type="NCBIfam" id="TIGR01297">
    <property type="entry name" value="CDF"/>
    <property type="match status" value="1"/>
</dbReference>
<dbReference type="PANTHER" id="PTHR13414">
    <property type="entry name" value="HUEL-CATION TRANSPORTER"/>
    <property type="match status" value="1"/>
</dbReference>
<evidence type="ECO:0000313" key="10">
    <source>
        <dbReference type="Proteomes" id="UP000320314"/>
    </source>
</evidence>
<evidence type="ECO:0000256" key="2">
    <source>
        <dbReference type="ARBA" id="ARBA00022448"/>
    </source>
</evidence>
<accession>A0A506UHY5</accession>
<dbReference type="PANTHER" id="PTHR13414:SF9">
    <property type="entry name" value="PROTON-COUPLED ZINC ANTIPORTER SLC30A9, MITOCHONDRIAL"/>
    <property type="match status" value="1"/>
</dbReference>
<evidence type="ECO:0000256" key="3">
    <source>
        <dbReference type="ARBA" id="ARBA00022692"/>
    </source>
</evidence>
<dbReference type="SUPFAM" id="SSF161111">
    <property type="entry name" value="Cation efflux protein transmembrane domain-like"/>
    <property type="match status" value="1"/>
</dbReference>
<gene>
    <name evidence="9" type="ORF">FJU11_01560</name>
</gene>
<keyword evidence="4 7" id="KW-1133">Transmembrane helix</keyword>
<dbReference type="InterPro" id="IPR036837">
    <property type="entry name" value="Cation_efflux_CTD_sf"/>
</dbReference>
<feature type="compositionally biased region" description="Polar residues" evidence="6">
    <location>
        <begin position="325"/>
        <end position="335"/>
    </location>
</feature>
<feature type="transmembrane region" description="Helical" evidence="7">
    <location>
        <begin position="126"/>
        <end position="146"/>
    </location>
</feature>
<dbReference type="RefSeq" id="WP_141165235.1">
    <property type="nucleotide sequence ID" value="NZ_VHLH01000001.1"/>
</dbReference>
<comment type="subcellular location">
    <subcellularLocation>
        <location evidence="1">Membrane</location>
        <topology evidence="1">Multi-pass membrane protein</topology>
    </subcellularLocation>
</comment>
<evidence type="ECO:0000256" key="5">
    <source>
        <dbReference type="ARBA" id="ARBA00023136"/>
    </source>
</evidence>
<dbReference type="Gene3D" id="1.20.1510.10">
    <property type="entry name" value="Cation efflux protein transmembrane domain"/>
    <property type="match status" value="1"/>
</dbReference>
<dbReference type="GO" id="GO:0006829">
    <property type="term" value="P:zinc ion transport"/>
    <property type="evidence" value="ECO:0007669"/>
    <property type="project" value="InterPro"/>
</dbReference>
<dbReference type="GO" id="GO:0016020">
    <property type="term" value="C:membrane"/>
    <property type="evidence" value="ECO:0007669"/>
    <property type="project" value="UniProtKB-SubCell"/>
</dbReference>
<evidence type="ECO:0000256" key="4">
    <source>
        <dbReference type="ARBA" id="ARBA00022989"/>
    </source>
</evidence>
<dbReference type="InterPro" id="IPR058533">
    <property type="entry name" value="Cation_efflux_TM"/>
</dbReference>
<dbReference type="GO" id="GO:0008324">
    <property type="term" value="F:monoatomic cation transmembrane transporter activity"/>
    <property type="evidence" value="ECO:0007669"/>
    <property type="project" value="InterPro"/>
</dbReference>
<feature type="compositionally biased region" description="Basic and acidic residues" evidence="6">
    <location>
        <begin position="314"/>
        <end position="323"/>
    </location>
</feature>
<sequence>MSDKEADGSDEHGESKVAVYAALCGNLAIAISKFGAAIYTGSSAMLSEAIHSVVDTGNQGLVLLGISRSKKPPDETHPFGYGMEIYFWSFVVAILIFGLGAGVSFIEGVEKLSHPEPISSFLTNYIVIALAIVFEGASWIIGLRQFNRQRGDVGLIRAVRRSKDPTIFTVLFEDTAALLGLLAALLGILAVQFFGWTWADGASSIVISVILALAATGLALETKGLLTGEATSGATVRDIRKLALEEDLVAGVNELRTMHFGPNDVLVAISLDFKDSASHDEIERVTSELEVRIRERFQGMGQIFIETQANEDHERLRRGEWPKSDVTTKGSAAPA</sequence>
<evidence type="ECO:0000256" key="7">
    <source>
        <dbReference type="SAM" id="Phobius"/>
    </source>
</evidence>
<comment type="caution">
    <text evidence="9">The sequence shown here is derived from an EMBL/GenBank/DDBJ whole genome shotgun (WGS) entry which is preliminary data.</text>
</comment>
<dbReference type="EMBL" id="VHLH01000001">
    <property type="protein sequence ID" value="TPW32931.1"/>
    <property type="molecule type" value="Genomic_DNA"/>
</dbReference>
<evidence type="ECO:0000313" key="9">
    <source>
        <dbReference type="EMBL" id="TPW32931.1"/>
    </source>
</evidence>
<evidence type="ECO:0000256" key="1">
    <source>
        <dbReference type="ARBA" id="ARBA00004141"/>
    </source>
</evidence>
<feature type="region of interest" description="Disordered" evidence="6">
    <location>
        <begin position="314"/>
        <end position="335"/>
    </location>
</feature>
<evidence type="ECO:0000259" key="8">
    <source>
        <dbReference type="Pfam" id="PF01545"/>
    </source>
</evidence>
<dbReference type="Proteomes" id="UP000320314">
    <property type="component" value="Unassembled WGS sequence"/>
</dbReference>
<feature type="transmembrane region" description="Helical" evidence="7">
    <location>
        <begin position="167"/>
        <end position="195"/>
    </location>
</feature>
<dbReference type="InterPro" id="IPR002524">
    <property type="entry name" value="Cation_efflux"/>
</dbReference>
<dbReference type="Gene3D" id="3.30.70.1350">
    <property type="entry name" value="Cation efflux protein, cytoplasmic domain"/>
    <property type="match status" value="1"/>
</dbReference>
<keyword evidence="2" id="KW-0813">Transport</keyword>
<evidence type="ECO:0000256" key="6">
    <source>
        <dbReference type="SAM" id="MobiDB-lite"/>
    </source>
</evidence>
<feature type="transmembrane region" description="Helical" evidence="7">
    <location>
        <begin position="85"/>
        <end position="106"/>
    </location>
</feature>
<feature type="domain" description="Cation efflux protein transmembrane" evidence="8">
    <location>
        <begin position="20"/>
        <end position="222"/>
    </location>
</feature>
<feature type="transmembrane region" description="Helical" evidence="7">
    <location>
        <begin position="201"/>
        <end position="220"/>
    </location>
</feature>
<dbReference type="Pfam" id="PF01545">
    <property type="entry name" value="Cation_efflux"/>
    <property type="match status" value="1"/>
</dbReference>
<proteinExistence type="predicted"/>
<feature type="transmembrane region" description="Helical" evidence="7">
    <location>
        <begin position="17"/>
        <end position="39"/>
    </location>
</feature>
<name>A0A506UHY5_9HYPH</name>
<dbReference type="InterPro" id="IPR040177">
    <property type="entry name" value="SLC30A9"/>
</dbReference>
<reference evidence="9 10" key="1">
    <citation type="submission" date="2019-06" db="EMBL/GenBank/DDBJ databases">
        <authorList>
            <person name="Li M."/>
        </authorList>
    </citation>
    <scope>NUCLEOTIDE SEQUENCE [LARGE SCALE GENOMIC DNA]</scope>
    <source>
        <strain evidence="9 10">BGMRC6574</strain>
    </source>
</reference>
<keyword evidence="5 7" id="KW-0472">Membrane</keyword>
<dbReference type="SUPFAM" id="SSF160240">
    <property type="entry name" value="Cation efflux protein cytoplasmic domain-like"/>
    <property type="match status" value="1"/>
</dbReference>
<dbReference type="OrthoDB" id="9806522at2"/>
<keyword evidence="3 7" id="KW-0812">Transmembrane</keyword>
<protein>
    <submittedName>
        <fullName evidence="9">Cation diffusion facilitator family transporter</fullName>
    </submittedName>
</protein>
<dbReference type="AlphaFoldDB" id="A0A506UHY5"/>